<dbReference type="PANTHER" id="PTHR31024">
    <property type="entry name" value="C-TYPE LECTIN"/>
    <property type="match status" value="1"/>
</dbReference>
<evidence type="ECO:0000313" key="2">
    <source>
        <dbReference type="Proteomes" id="UP001328107"/>
    </source>
</evidence>
<evidence type="ECO:0000313" key="1">
    <source>
        <dbReference type="EMBL" id="GMR49305.1"/>
    </source>
</evidence>
<reference evidence="2" key="1">
    <citation type="submission" date="2022-10" db="EMBL/GenBank/DDBJ databases">
        <title>Genome assembly of Pristionchus species.</title>
        <authorList>
            <person name="Yoshida K."/>
            <person name="Sommer R.J."/>
        </authorList>
    </citation>
    <scope>NUCLEOTIDE SEQUENCE [LARGE SCALE GENOMIC DNA]</scope>
    <source>
        <strain evidence="2">RS5460</strain>
    </source>
</reference>
<feature type="non-terminal residue" evidence="1">
    <location>
        <position position="111"/>
    </location>
</feature>
<comment type="caution">
    <text evidence="1">The sequence shown here is derived from an EMBL/GenBank/DDBJ whole genome shotgun (WGS) entry which is preliminary data.</text>
</comment>
<dbReference type="PANTHER" id="PTHR31024:SF3">
    <property type="entry name" value="C-TYPE LECTIN-RELATED"/>
    <property type="match status" value="1"/>
</dbReference>
<feature type="non-terminal residue" evidence="1">
    <location>
        <position position="1"/>
    </location>
</feature>
<keyword evidence="2" id="KW-1185">Reference proteome</keyword>
<dbReference type="Proteomes" id="UP001328107">
    <property type="component" value="Unassembled WGS sequence"/>
</dbReference>
<dbReference type="EMBL" id="BTRK01000004">
    <property type="protein sequence ID" value="GMR49305.1"/>
    <property type="molecule type" value="Genomic_DNA"/>
</dbReference>
<gene>
    <name evidence="1" type="ORF">PMAYCL1PPCAC_19500</name>
</gene>
<name>A0AAN5I2P3_9BILA</name>
<organism evidence="1 2">
    <name type="scientific">Pristionchus mayeri</name>
    <dbReference type="NCBI Taxonomy" id="1317129"/>
    <lineage>
        <taxon>Eukaryota</taxon>
        <taxon>Metazoa</taxon>
        <taxon>Ecdysozoa</taxon>
        <taxon>Nematoda</taxon>
        <taxon>Chromadorea</taxon>
        <taxon>Rhabditida</taxon>
        <taxon>Rhabditina</taxon>
        <taxon>Diplogasteromorpha</taxon>
        <taxon>Diplogasteroidea</taxon>
        <taxon>Neodiplogasteridae</taxon>
        <taxon>Pristionchus</taxon>
    </lineage>
</organism>
<accession>A0AAN5I2P3</accession>
<dbReference type="AlphaFoldDB" id="A0AAN5I2P3"/>
<sequence length="111" mass="12327">GASAVFVVPQVGMWINKLSMSGEGNITVYTGAGIGEAEDRFPLQSWTCMSMPEWIWSLETVITMEADESCSFLLHYSNGLTSYSPNIYRHDKVVILISGKSDNLQNREGFN</sequence>
<protein>
    <submittedName>
        <fullName evidence="1">Uncharacterized protein</fullName>
    </submittedName>
</protein>
<proteinExistence type="predicted"/>